<reference evidence="9 10" key="1">
    <citation type="submission" date="2018-07" db="EMBL/GenBank/DDBJ databases">
        <title>Section-level genome sequencing of Aspergillus section Nigri to investigate inter- and intra-species variation.</title>
        <authorList>
            <consortium name="DOE Joint Genome Institute"/>
            <person name="Vesth T.C."/>
            <person name="Nybo J.L."/>
            <person name="Theobald S."/>
            <person name="Frisvad J.C."/>
            <person name="Larsen T.O."/>
            <person name="Nielsen K.F."/>
            <person name="Hoof J.B."/>
            <person name="Brandl J."/>
            <person name="Salamov A."/>
            <person name="Riley R."/>
            <person name="Gladden J.M."/>
            <person name="Phatale P."/>
            <person name="Nielsen M.T."/>
            <person name="Lyhne E.K."/>
            <person name="Kogle M.E."/>
            <person name="Strasser K."/>
            <person name="McDonnell E."/>
            <person name="Barry K."/>
            <person name="Clum A."/>
            <person name="Chen C."/>
            <person name="Nolan M."/>
            <person name="Sandor L."/>
            <person name="Kuo A."/>
            <person name="Lipzen A."/>
            <person name="Hainaut M."/>
            <person name="Drula E."/>
            <person name="Tsang A."/>
            <person name="Magnuson J.K."/>
            <person name="Henrissat B."/>
            <person name="Wiebenga A."/>
            <person name="Simmons B.A."/>
            <person name="Makela M.R."/>
            <person name="De vries R.P."/>
            <person name="Grigoriev I.V."/>
            <person name="Mortensen U.H."/>
            <person name="Baker S.E."/>
            <person name="Andersen M.R."/>
        </authorList>
    </citation>
    <scope>NUCLEOTIDE SEQUENCE [LARGE SCALE GENOMIC DNA]</scope>
    <source>
        <strain evidence="9 10">ATCC 13157</strain>
    </source>
</reference>
<gene>
    <name evidence="9" type="ORF">M752DRAFT_288770</name>
</gene>
<dbReference type="InterPro" id="IPR039512">
    <property type="entry name" value="RCHY1_zinc-ribbon"/>
</dbReference>
<name>A0A370Q1I8_ASPPH</name>
<dbReference type="AlphaFoldDB" id="A0A370Q1I8"/>
<dbReference type="PANTHER" id="PTHR21319">
    <property type="entry name" value="RING FINGER AND CHY ZINC FINGER DOMAIN-CONTAINING PROTEIN 1"/>
    <property type="match status" value="1"/>
</dbReference>
<evidence type="ECO:0000256" key="1">
    <source>
        <dbReference type="ARBA" id="ARBA00022723"/>
    </source>
</evidence>
<feature type="region of interest" description="Disordered" evidence="5">
    <location>
        <begin position="254"/>
        <end position="289"/>
    </location>
</feature>
<dbReference type="InterPro" id="IPR013083">
    <property type="entry name" value="Znf_RING/FYVE/PHD"/>
</dbReference>
<evidence type="ECO:0000256" key="2">
    <source>
        <dbReference type="ARBA" id="ARBA00022771"/>
    </source>
</evidence>
<keyword evidence="10" id="KW-1185">Reference proteome</keyword>
<dbReference type="Pfam" id="PF05495">
    <property type="entry name" value="zf-CHY"/>
    <property type="match status" value="1"/>
</dbReference>
<keyword evidence="3" id="KW-0862">Zinc</keyword>
<dbReference type="Pfam" id="PF13639">
    <property type="entry name" value="zf-RING_2"/>
    <property type="match status" value="1"/>
</dbReference>
<dbReference type="PROSITE" id="PS51270">
    <property type="entry name" value="ZF_CTCHY"/>
    <property type="match status" value="1"/>
</dbReference>
<dbReference type="Gene3D" id="3.30.40.10">
    <property type="entry name" value="Zinc/RING finger domain, C3HC4 (zinc finger)"/>
    <property type="match status" value="1"/>
</dbReference>
<dbReference type="GO" id="GO:0016567">
    <property type="term" value="P:protein ubiquitination"/>
    <property type="evidence" value="ECO:0007669"/>
    <property type="project" value="TreeGrafter"/>
</dbReference>
<feature type="compositionally biased region" description="Low complexity" evidence="5">
    <location>
        <begin position="344"/>
        <end position="371"/>
    </location>
</feature>
<keyword evidence="1" id="KW-0479">Metal-binding</keyword>
<feature type="region of interest" description="Disordered" evidence="5">
    <location>
        <begin position="700"/>
        <end position="724"/>
    </location>
</feature>
<evidence type="ECO:0000313" key="10">
    <source>
        <dbReference type="Proteomes" id="UP000254937"/>
    </source>
</evidence>
<dbReference type="SUPFAM" id="SSF161219">
    <property type="entry name" value="CHY zinc finger-like"/>
    <property type="match status" value="1"/>
</dbReference>
<feature type="region of interest" description="Disordered" evidence="5">
    <location>
        <begin position="796"/>
        <end position="847"/>
    </location>
</feature>
<feature type="compositionally biased region" description="Basic and acidic residues" evidence="5">
    <location>
        <begin position="204"/>
        <end position="213"/>
    </location>
</feature>
<feature type="region of interest" description="Disordered" evidence="5">
    <location>
        <begin position="745"/>
        <end position="767"/>
    </location>
</feature>
<evidence type="ECO:0000256" key="4">
    <source>
        <dbReference type="PROSITE-ProRule" id="PRU00601"/>
    </source>
</evidence>
<dbReference type="Pfam" id="PF14599">
    <property type="entry name" value="zinc_ribbon_6"/>
    <property type="match status" value="1"/>
</dbReference>
<feature type="compositionally biased region" description="Polar residues" evidence="5">
    <location>
        <begin position="125"/>
        <end position="136"/>
    </location>
</feature>
<dbReference type="InterPro" id="IPR017921">
    <property type="entry name" value="Znf_CTCHY"/>
</dbReference>
<feature type="region of interest" description="Disordered" evidence="5">
    <location>
        <begin position="326"/>
        <end position="401"/>
    </location>
</feature>
<dbReference type="InterPro" id="IPR037274">
    <property type="entry name" value="Znf_CHY_sf"/>
</dbReference>
<proteinExistence type="predicted"/>
<evidence type="ECO:0000259" key="8">
    <source>
        <dbReference type="PROSITE" id="PS51270"/>
    </source>
</evidence>
<feature type="domain" description="CHY-type" evidence="7">
    <location>
        <begin position="411"/>
        <end position="478"/>
    </location>
</feature>
<dbReference type="PANTHER" id="PTHR21319:SF0">
    <property type="entry name" value="AND RING FINGER DOMAIN PROTEIN, PUTATIVE (AFU_ORTHOLOGUE AFUA_1G08900)-RELATED"/>
    <property type="match status" value="1"/>
</dbReference>
<keyword evidence="2 4" id="KW-0863">Zinc-finger</keyword>
<feature type="compositionally biased region" description="Acidic residues" evidence="5">
    <location>
        <begin position="828"/>
        <end position="840"/>
    </location>
</feature>
<dbReference type="SMART" id="SM00184">
    <property type="entry name" value="RING"/>
    <property type="match status" value="1"/>
</dbReference>
<feature type="compositionally biased region" description="Polar residues" evidence="5">
    <location>
        <begin position="255"/>
        <end position="268"/>
    </location>
</feature>
<sequence>MITPTQTLKSVVDQKTVVHAYRHLYRQGLKAINYSTPARHVLRHSLRSAFRSSSPEELNPRRIANTLQFLQRAADVAGLEHKIVKNLMMMKYWEQPQVRKDHRTPFMSGLITSLFIEPVVRQARRLSQQTNAQPSPDNRPESPASTRDHVPLANGNYKAADPTKIIMPDSGQEDHADPPSNGGYAGSDHGRAISPTSPPIDPTNQHHETEHSPALDSSRSPAGDSLPCLSGSPAMHRRPSTPLIRFAPVAFPAQEATQSTRQDAQSPRQHLDDQLSGEDGGVSYALPEDDGMGALRKRIHAIRDLGSSNADQARMIHALMTENYHASQKSLDDQSAPSSPSPFSPRSLPRADSPSGWSDQSSSQSSQSPVSTAPDAPSYNLTAEDLIPTYAPRREPESPLGEVEDIDAEECEEVFLGCQHYKRNVKLQCYACKKWYTCRFCHDEIEDHHLDRPKTEHMLCMLCGHAQPAAHSCEHCGETAAQYYCHVCKLWDNDANKSIYHCNDCGICRIGQGLGKDFFHCKTCSVCLPISIENTHRCIERSTQCDCPICGDYMFTSPETVVFMRCGHSIHQRCLSEYAKTSYRCPICSKTITNMESTFRNLDRTIQSQPMPAEFRDTRALIYCNDCGAKSIVKYHWLGLRCDMCESYNTAQKQLLHRDAQDIPETDGENTDMATSRVRSSSYGADETVLSTLASLRIDTTSVPRPDSATPRTNAPMSANAGGQLSSYSLTRGRAVSPVISNYFGIPPDRDSDRSRSTSFFSGLTFRGSGDDDGGELRLWGTKIKYSYGFLGQENESVDGASDAEIGELDEDGASGDSGSEEAGNAREDDEEDEDDDQESIDIFGHR</sequence>
<protein>
    <submittedName>
        <fullName evidence="9">CHY and RING finger domain protein</fullName>
    </submittedName>
</protein>
<dbReference type="SUPFAM" id="SSF57850">
    <property type="entry name" value="RING/U-box"/>
    <property type="match status" value="1"/>
</dbReference>
<feature type="compositionally biased region" description="Acidic residues" evidence="5">
    <location>
        <begin position="805"/>
        <end position="814"/>
    </location>
</feature>
<evidence type="ECO:0000259" key="6">
    <source>
        <dbReference type="PROSITE" id="PS50089"/>
    </source>
</evidence>
<dbReference type="EMBL" id="KZ851844">
    <property type="protein sequence ID" value="RDK48326.1"/>
    <property type="molecule type" value="Genomic_DNA"/>
</dbReference>
<feature type="domain" description="RING-type" evidence="6">
    <location>
        <begin position="547"/>
        <end position="589"/>
    </location>
</feature>
<feature type="region of interest" description="Disordered" evidence="5">
    <location>
        <begin position="125"/>
        <end position="239"/>
    </location>
</feature>
<evidence type="ECO:0000256" key="5">
    <source>
        <dbReference type="SAM" id="MobiDB-lite"/>
    </source>
</evidence>
<dbReference type="InterPro" id="IPR008913">
    <property type="entry name" value="Znf_CHY"/>
</dbReference>
<dbReference type="PROSITE" id="PS50089">
    <property type="entry name" value="ZF_RING_2"/>
    <property type="match status" value="1"/>
</dbReference>
<dbReference type="GO" id="GO:0061630">
    <property type="term" value="F:ubiquitin protein ligase activity"/>
    <property type="evidence" value="ECO:0007669"/>
    <property type="project" value="TreeGrafter"/>
</dbReference>
<evidence type="ECO:0000259" key="7">
    <source>
        <dbReference type="PROSITE" id="PS51266"/>
    </source>
</evidence>
<dbReference type="PROSITE" id="PS51266">
    <property type="entry name" value="ZF_CHY"/>
    <property type="match status" value="1"/>
</dbReference>
<evidence type="ECO:0000313" key="9">
    <source>
        <dbReference type="EMBL" id="RDK48326.1"/>
    </source>
</evidence>
<dbReference type="CDD" id="cd16464">
    <property type="entry name" value="RING-H2_Pirh2-like"/>
    <property type="match status" value="1"/>
</dbReference>
<dbReference type="InterPro" id="IPR037275">
    <property type="entry name" value="Znf_CTCHY_sf"/>
</dbReference>
<dbReference type="GO" id="GO:0008270">
    <property type="term" value="F:zinc ion binding"/>
    <property type="evidence" value="ECO:0007669"/>
    <property type="project" value="UniProtKB-KW"/>
</dbReference>
<feature type="compositionally biased region" description="Polar residues" evidence="5">
    <location>
        <begin position="710"/>
        <end position="724"/>
    </location>
</feature>
<organism evidence="9 10">
    <name type="scientific">Aspergillus phoenicis ATCC 13157</name>
    <dbReference type="NCBI Taxonomy" id="1353007"/>
    <lineage>
        <taxon>Eukaryota</taxon>
        <taxon>Fungi</taxon>
        <taxon>Dikarya</taxon>
        <taxon>Ascomycota</taxon>
        <taxon>Pezizomycotina</taxon>
        <taxon>Eurotiomycetes</taxon>
        <taxon>Eurotiomycetidae</taxon>
        <taxon>Eurotiales</taxon>
        <taxon>Aspergillaceae</taxon>
        <taxon>Aspergillus</taxon>
    </lineage>
</organism>
<dbReference type="InterPro" id="IPR001841">
    <property type="entry name" value="Znf_RING"/>
</dbReference>
<dbReference type="SUPFAM" id="SSF161245">
    <property type="entry name" value="Zinc hairpin stack"/>
    <property type="match status" value="1"/>
</dbReference>
<dbReference type="GO" id="GO:0006511">
    <property type="term" value="P:ubiquitin-dependent protein catabolic process"/>
    <property type="evidence" value="ECO:0007669"/>
    <property type="project" value="TreeGrafter"/>
</dbReference>
<dbReference type="Proteomes" id="UP000254937">
    <property type="component" value="Unassembled WGS sequence"/>
</dbReference>
<evidence type="ECO:0000256" key="3">
    <source>
        <dbReference type="ARBA" id="ARBA00022833"/>
    </source>
</evidence>
<feature type="domain" description="CTCHY-type" evidence="8">
    <location>
        <begin position="480"/>
        <end position="546"/>
    </location>
</feature>
<accession>A0A370Q1I8</accession>
<dbReference type="Gene3D" id="2.20.28.10">
    <property type="match status" value="1"/>
</dbReference>
<dbReference type="GO" id="GO:0005634">
    <property type="term" value="C:nucleus"/>
    <property type="evidence" value="ECO:0007669"/>
    <property type="project" value="TreeGrafter"/>
</dbReference>